<proteinExistence type="predicted"/>
<feature type="chain" id="PRO_5042025096" evidence="1">
    <location>
        <begin position="27"/>
        <end position="105"/>
    </location>
</feature>
<name>A0AAD1Q4G6_PLAAG</name>
<keyword evidence="2" id="KW-0645">Protease</keyword>
<gene>
    <name evidence="2" type="ORF">PANO66_02552</name>
</gene>
<feature type="signal peptide" evidence="1">
    <location>
        <begin position="1"/>
        <end position="26"/>
    </location>
</feature>
<organism evidence="2 3">
    <name type="scientific">Planktothrix agardhii</name>
    <name type="common">Oscillatoria agardhii</name>
    <dbReference type="NCBI Taxonomy" id="1160"/>
    <lineage>
        <taxon>Bacteria</taxon>
        <taxon>Bacillati</taxon>
        <taxon>Cyanobacteriota</taxon>
        <taxon>Cyanophyceae</taxon>
        <taxon>Oscillatoriophycideae</taxon>
        <taxon>Oscillatoriales</taxon>
        <taxon>Microcoleaceae</taxon>
        <taxon>Planktothrix</taxon>
    </lineage>
</organism>
<evidence type="ECO:0000256" key="1">
    <source>
        <dbReference type="SAM" id="SignalP"/>
    </source>
</evidence>
<evidence type="ECO:0000313" key="3">
    <source>
        <dbReference type="Proteomes" id="UP001153761"/>
    </source>
</evidence>
<accession>A0AAD1Q4G6</accession>
<dbReference type="EC" id="3.4.13.22" evidence="2"/>
<sequence>MLSKLLMRLFLFLLLILGINCNSVHAQNLNAPPASPPASPPPLVIQDYNQVPETDKLVDIKSVNLNIRHDIRYATTNNFLKKKIYFDAPGWDKYGLLDIPLENIR</sequence>
<keyword evidence="1" id="KW-0732">Signal</keyword>
<protein>
    <submittedName>
        <fullName evidence="2">D-alanyl-D-alanine dipeptidase</fullName>
        <ecNumber evidence="2">3.4.13.22</ecNumber>
    </submittedName>
</protein>
<reference evidence="2" key="1">
    <citation type="submission" date="2020-09" db="EMBL/GenBank/DDBJ databases">
        <authorList>
            <person name="Blom J."/>
        </authorList>
    </citation>
    <scope>NUCLEOTIDE SEQUENCE</scope>
    <source>
        <strain evidence="2">No.66</strain>
    </source>
</reference>
<dbReference type="EMBL" id="LR882963">
    <property type="protein sequence ID" value="CAD5949968.1"/>
    <property type="molecule type" value="Genomic_DNA"/>
</dbReference>
<dbReference type="GO" id="GO:0160237">
    <property type="term" value="F:D-Ala-D-Ala dipeptidase activity"/>
    <property type="evidence" value="ECO:0007669"/>
    <property type="project" value="UniProtKB-EC"/>
</dbReference>
<keyword evidence="2" id="KW-0378">Hydrolase</keyword>
<dbReference type="AlphaFoldDB" id="A0AAD1Q4G6"/>
<keyword evidence="2" id="KW-0224">Dipeptidase</keyword>
<dbReference type="Proteomes" id="UP001153761">
    <property type="component" value="Chromosome"/>
</dbReference>
<evidence type="ECO:0000313" key="2">
    <source>
        <dbReference type="EMBL" id="CAD5949968.1"/>
    </source>
</evidence>
<dbReference type="RefSeq" id="WP_329604020.1">
    <property type="nucleotide sequence ID" value="NZ_LR882963.1"/>
</dbReference>